<protein>
    <submittedName>
        <fullName evidence="6">ABC transporter substrate-binding protein</fullName>
    </submittedName>
</protein>
<evidence type="ECO:0000256" key="3">
    <source>
        <dbReference type="ARBA" id="ARBA00022970"/>
    </source>
</evidence>
<dbReference type="PANTHER" id="PTHR30483:SF6">
    <property type="entry name" value="PERIPLASMIC BINDING PROTEIN OF ABC TRANSPORTER FOR NATURAL AMINO ACIDS"/>
    <property type="match status" value="1"/>
</dbReference>
<dbReference type="Proteomes" id="UP001470809">
    <property type="component" value="Plasmid pSS1-5"/>
</dbReference>
<dbReference type="SUPFAM" id="SSF53822">
    <property type="entry name" value="Periplasmic binding protein-like I"/>
    <property type="match status" value="1"/>
</dbReference>
<dbReference type="InterPro" id="IPR028081">
    <property type="entry name" value="Leu-bd"/>
</dbReference>
<evidence type="ECO:0000256" key="1">
    <source>
        <dbReference type="ARBA" id="ARBA00010062"/>
    </source>
</evidence>
<reference evidence="6" key="1">
    <citation type="submission" date="2024-08" db="EMBL/GenBank/DDBJ databases">
        <title>Phylogenomic analyses of a clade within the roseobacter group suggest taxonomic reassignments of species of the genera Aestuariivita, Citreicella, Loktanella, Nautella, Pelagibaca, Ruegeria, Thalassobius, Thiobacimonas and Tropicibacter, and the proposal o.</title>
        <authorList>
            <person name="Jeon C.O."/>
        </authorList>
    </citation>
    <scope>NUCLEOTIDE SEQUENCE</scope>
    <source>
        <strain evidence="6">SS1-5</strain>
        <plasmid evidence="6">pSS1-5</plasmid>
    </source>
</reference>
<dbReference type="InterPro" id="IPR051010">
    <property type="entry name" value="BCAA_transport"/>
</dbReference>
<keyword evidence="7" id="KW-1185">Reference proteome</keyword>
<keyword evidence="6" id="KW-0614">Plasmid</keyword>
<feature type="domain" description="Leucine-binding protein" evidence="5">
    <location>
        <begin position="25"/>
        <end position="342"/>
    </location>
</feature>
<dbReference type="AlphaFoldDB" id="A0AAN0NKM8"/>
<accession>A0AAN0NKM8</accession>
<dbReference type="Gene3D" id="3.40.50.2300">
    <property type="match status" value="2"/>
</dbReference>
<keyword evidence="3" id="KW-0813">Transport</keyword>
<dbReference type="RefSeq" id="WP_342075022.1">
    <property type="nucleotide sequence ID" value="NZ_CP151764.2"/>
</dbReference>
<evidence type="ECO:0000256" key="2">
    <source>
        <dbReference type="ARBA" id="ARBA00022729"/>
    </source>
</evidence>
<geneLocation type="plasmid" evidence="6 7">
    <name>pSS1-5</name>
</geneLocation>
<dbReference type="EMBL" id="CP151764">
    <property type="protein sequence ID" value="WZU65684.1"/>
    <property type="molecule type" value="Genomic_DNA"/>
</dbReference>
<evidence type="ECO:0000313" key="6">
    <source>
        <dbReference type="EMBL" id="WZU65684.1"/>
    </source>
</evidence>
<name>A0AAN0NKM8_9RHOB</name>
<evidence type="ECO:0000256" key="4">
    <source>
        <dbReference type="SAM" id="SignalP"/>
    </source>
</evidence>
<evidence type="ECO:0000313" key="7">
    <source>
        <dbReference type="Proteomes" id="UP001470809"/>
    </source>
</evidence>
<dbReference type="KEGG" id="yrh:AABB31_00790"/>
<organism evidence="6 7">
    <name type="scientific">Yoonia rhodophyticola</name>
    <dbReference type="NCBI Taxonomy" id="3137370"/>
    <lineage>
        <taxon>Bacteria</taxon>
        <taxon>Pseudomonadati</taxon>
        <taxon>Pseudomonadota</taxon>
        <taxon>Alphaproteobacteria</taxon>
        <taxon>Rhodobacterales</taxon>
        <taxon>Paracoccaceae</taxon>
        <taxon>Yoonia</taxon>
    </lineage>
</organism>
<evidence type="ECO:0000259" key="5">
    <source>
        <dbReference type="Pfam" id="PF13458"/>
    </source>
</evidence>
<comment type="similarity">
    <text evidence="1">Belongs to the leucine-binding protein family.</text>
</comment>
<gene>
    <name evidence="6" type="ORF">AABB31_00790</name>
</gene>
<proteinExistence type="inferred from homology"/>
<dbReference type="Pfam" id="PF13458">
    <property type="entry name" value="Peripla_BP_6"/>
    <property type="match status" value="1"/>
</dbReference>
<dbReference type="PANTHER" id="PTHR30483">
    <property type="entry name" value="LEUCINE-SPECIFIC-BINDING PROTEIN"/>
    <property type="match status" value="1"/>
</dbReference>
<dbReference type="InterPro" id="IPR028082">
    <property type="entry name" value="Peripla_BP_I"/>
</dbReference>
<feature type="signal peptide" evidence="4">
    <location>
        <begin position="1"/>
        <end position="22"/>
    </location>
</feature>
<keyword evidence="3" id="KW-0029">Amino-acid transport</keyword>
<feature type="chain" id="PRO_5043045196" evidence="4">
    <location>
        <begin position="23"/>
        <end position="413"/>
    </location>
</feature>
<dbReference type="GO" id="GO:0006865">
    <property type="term" value="P:amino acid transport"/>
    <property type="evidence" value="ECO:0007669"/>
    <property type="project" value="UniProtKB-KW"/>
</dbReference>
<keyword evidence="2 4" id="KW-0732">Signal</keyword>
<sequence length="413" mass="43261">MINKGFTVTTAMLALVATGAVAQDIKVGHLTYHTGEYGGFGEFFDAVTDFALEVINEDPPLGRALAPIHQDIGTIGEARAARKLVDSENIDILLNAAHNYLSYRDYILDKVGDRGGPLLPSVHGGAIEAEYGGSGAEPLFRGSPMDSAQGAAAILHASNAGKASIVIVATEVAGSQLQKNAGVIAAERLGMDVLATIDIQPNQPNYRSVVSRISGLEPDAVIVFSAPADGGAFVKNAAEAGNSWFIVGTQEWQEPGFIQTLTAEAAAKHEEVVLAAYSNSGSPAWDFYEPAVNASSYAGKIGDAGNSYAMQYYDLLVSTALAIEKAGTTESEAWTTAMYEVTGGDGKIVYTYADGIAAIRAGEAINYDGVTGSMEYTDTGVPAGIFGIFKWQGEEALDQVALVDGDEVLSLDQ</sequence>